<dbReference type="STRING" id="187493.CN03_09980"/>
<accession>M5DQ84</accession>
<keyword evidence="4" id="KW-0698">rRNA processing</keyword>
<comment type="catalytic activity">
    <reaction evidence="9">
        <text>a uridine in RNA = a pseudouridine in RNA</text>
        <dbReference type="Rhea" id="RHEA:48348"/>
        <dbReference type="Rhea" id="RHEA-COMP:12068"/>
        <dbReference type="Rhea" id="RHEA-COMP:12069"/>
        <dbReference type="ChEBI" id="CHEBI:65314"/>
        <dbReference type="ChEBI" id="CHEBI:65315"/>
    </reaction>
</comment>
<dbReference type="EMBL" id="HF680312">
    <property type="protein sequence ID" value="CCU72065.1"/>
    <property type="molecule type" value="Genomic_DNA"/>
</dbReference>
<keyword evidence="11" id="KW-0456">Lyase</keyword>
<evidence type="ECO:0000256" key="6">
    <source>
        <dbReference type="ARBA" id="ARBA00023235"/>
    </source>
</evidence>
<proteinExistence type="inferred from homology"/>
<dbReference type="KEGG" id="tol:TOL_1641"/>
<evidence type="ECO:0000256" key="9">
    <source>
        <dbReference type="RuleBase" id="RU362028"/>
    </source>
</evidence>
<evidence type="ECO:0000256" key="7">
    <source>
        <dbReference type="PIRSR" id="PIRSR606225-1"/>
    </source>
</evidence>
<dbReference type="SMART" id="SM00363">
    <property type="entry name" value="S4"/>
    <property type="match status" value="1"/>
</dbReference>
<dbReference type="AlphaFoldDB" id="M5DQ84"/>
<comment type="similarity">
    <text evidence="3 9">Belongs to the pseudouridine synthase RluA family.</text>
</comment>
<dbReference type="CDD" id="cd02869">
    <property type="entry name" value="PseudoU_synth_RluA_like"/>
    <property type="match status" value="1"/>
</dbReference>
<dbReference type="InterPro" id="IPR036986">
    <property type="entry name" value="S4_RNA-bd_sf"/>
</dbReference>
<evidence type="ECO:0000256" key="4">
    <source>
        <dbReference type="ARBA" id="ARBA00022552"/>
    </source>
</evidence>
<evidence type="ECO:0000256" key="3">
    <source>
        <dbReference type="ARBA" id="ARBA00010876"/>
    </source>
</evidence>
<protein>
    <recommendedName>
        <fullName evidence="9">Pseudouridine synthase</fullName>
        <ecNumber evidence="9">5.4.99.-</ecNumber>
    </recommendedName>
</protein>
<name>M5DQ84_9GAMM</name>
<dbReference type="EC" id="5.4.99.-" evidence="9"/>
<dbReference type="InterPro" id="IPR006224">
    <property type="entry name" value="PsdUridine_synth_RluA-like_CS"/>
</dbReference>
<evidence type="ECO:0000256" key="8">
    <source>
        <dbReference type="PROSITE-ProRule" id="PRU00182"/>
    </source>
</evidence>
<keyword evidence="12" id="KW-1185">Reference proteome</keyword>
<evidence type="ECO:0000256" key="1">
    <source>
        <dbReference type="ARBA" id="ARBA00000381"/>
    </source>
</evidence>
<dbReference type="InterPro" id="IPR002942">
    <property type="entry name" value="S4_RNA-bd"/>
</dbReference>
<dbReference type="GO" id="GO:0000455">
    <property type="term" value="P:enzyme-directed rRNA pseudouridine synthesis"/>
    <property type="evidence" value="ECO:0007669"/>
    <property type="project" value="UniProtKB-ARBA"/>
</dbReference>
<dbReference type="Gene3D" id="3.30.2350.10">
    <property type="entry name" value="Pseudouridine synthase"/>
    <property type="match status" value="1"/>
</dbReference>
<dbReference type="GO" id="GO:0003723">
    <property type="term" value="F:RNA binding"/>
    <property type="evidence" value="ECO:0007669"/>
    <property type="project" value="UniProtKB-KW"/>
</dbReference>
<gene>
    <name evidence="11" type="ORF">TOL_1641</name>
</gene>
<dbReference type="PROSITE" id="PS01129">
    <property type="entry name" value="PSI_RLU"/>
    <property type="match status" value="1"/>
</dbReference>
<evidence type="ECO:0000256" key="2">
    <source>
        <dbReference type="ARBA" id="ARBA00002876"/>
    </source>
</evidence>
<evidence type="ECO:0000313" key="11">
    <source>
        <dbReference type="EMBL" id="CCU72065.1"/>
    </source>
</evidence>
<dbReference type="GO" id="GO:0016829">
    <property type="term" value="F:lyase activity"/>
    <property type="evidence" value="ECO:0007669"/>
    <property type="project" value="UniProtKB-KW"/>
</dbReference>
<evidence type="ECO:0000313" key="12">
    <source>
        <dbReference type="Proteomes" id="UP000011866"/>
    </source>
</evidence>
<dbReference type="Pfam" id="PF01479">
    <property type="entry name" value="S4"/>
    <property type="match status" value="1"/>
</dbReference>
<dbReference type="eggNOG" id="COG0564">
    <property type="taxonomic scope" value="Bacteria"/>
</dbReference>
<dbReference type="HOGENOM" id="CLU_016902_1_1_6"/>
<dbReference type="PATRIC" id="fig|1298593.3.peg.1572"/>
<keyword evidence="5 8" id="KW-0694">RNA-binding</keyword>
<dbReference type="NCBIfam" id="TIGR00005">
    <property type="entry name" value="rluA_subfam"/>
    <property type="match status" value="1"/>
</dbReference>
<reference evidence="11 12" key="1">
    <citation type="journal article" date="2013" name="Genome Announc.">
        <title>Genome Sequence of Thalassolituus oleivorans MIL-1 (DSM 14913T).</title>
        <authorList>
            <person name="Golyshin P.N."/>
            <person name="Werner J."/>
            <person name="Chernikova T.N."/>
            <person name="Tran H."/>
            <person name="Ferrer M."/>
            <person name="Yakimov M.M."/>
            <person name="Teeling H."/>
            <person name="Golyshina O.V."/>
        </authorList>
    </citation>
    <scope>NUCLEOTIDE SEQUENCE [LARGE SCALE GENOMIC DNA]</scope>
    <source>
        <strain evidence="11 12">MIL-1</strain>
    </source>
</reference>
<dbReference type="NCBIfam" id="NF008249">
    <property type="entry name" value="PRK11025.1"/>
    <property type="match status" value="1"/>
</dbReference>
<organism evidence="11 12">
    <name type="scientific">Thalassolituus oleivorans MIL-1</name>
    <dbReference type="NCBI Taxonomy" id="1298593"/>
    <lineage>
        <taxon>Bacteria</taxon>
        <taxon>Pseudomonadati</taxon>
        <taxon>Pseudomonadota</taxon>
        <taxon>Gammaproteobacteria</taxon>
        <taxon>Oceanospirillales</taxon>
        <taxon>Oceanospirillaceae</taxon>
        <taxon>Thalassolituus</taxon>
    </lineage>
</organism>
<dbReference type="InterPro" id="IPR006225">
    <property type="entry name" value="PsdUridine_synth_RluC/D"/>
</dbReference>
<dbReference type="CDD" id="cd00165">
    <property type="entry name" value="S4"/>
    <property type="match status" value="1"/>
</dbReference>
<dbReference type="InterPro" id="IPR020103">
    <property type="entry name" value="PsdUridine_synth_cat_dom_sf"/>
</dbReference>
<evidence type="ECO:0000259" key="10">
    <source>
        <dbReference type="SMART" id="SM00363"/>
    </source>
</evidence>
<dbReference type="PANTHER" id="PTHR21600">
    <property type="entry name" value="MITOCHONDRIAL RNA PSEUDOURIDINE SYNTHASE"/>
    <property type="match status" value="1"/>
</dbReference>
<dbReference type="Proteomes" id="UP000011866">
    <property type="component" value="Chromosome"/>
</dbReference>
<keyword evidence="6 9" id="KW-0413">Isomerase</keyword>
<dbReference type="InterPro" id="IPR050188">
    <property type="entry name" value="RluA_PseudoU_synthase"/>
</dbReference>
<evidence type="ECO:0000256" key="5">
    <source>
        <dbReference type="ARBA" id="ARBA00022884"/>
    </source>
</evidence>
<feature type="domain" description="RNA-binding S4" evidence="10">
    <location>
        <begin position="28"/>
        <end position="87"/>
    </location>
</feature>
<dbReference type="Gene3D" id="3.10.290.10">
    <property type="entry name" value="RNA-binding S4 domain"/>
    <property type="match status" value="1"/>
</dbReference>
<comment type="catalytic activity">
    <reaction evidence="1">
        <text>uridine(955/2504/2580) in 23S rRNA = pseudouridine(955/2504/2580) in 23S rRNA</text>
        <dbReference type="Rhea" id="RHEA:42528"/>
        <dbReference type="Rhea" id="RHEA-COMP:10099"/>
        <dbReference type="Rhea" id="RHEA-COMP:10100"/>
        <dbReference type="ChEBI" id="CHEBI:65314"/>
        <dbReference type="ChEBI" id="CHEBI:65315"/>
        <dbReference type="EC" id="5.4.99.24"/>
    </reaction>
</comment>
<sequence>MAFNRMSNQQPDQTKVTLVEITEDNHGQRVDNFLLTALKGVPRTLVYRIIRKGEVRVNKGRVKADSRLQSGDIIRIPPVRVPDKNETPDVSPALNGLLDSAIVYEDAGLLAVNKPHGLAVHGGSGVSLGMIEALRKMRPDHTFLELVHRLDRDTSGIILVAKKRSVLTALQRMLANKSGIKKRYLALVHGAWPEGVADVKLPLLRTERKSGERIVLVDDEGKTSHTRYSLLASGSHYSLVEAEPVTGRTHQIRVHCQSQGCTIAGDEKYGDKSEQDIDRQRGVRRLCLHAHQLAFRHPSTGEELCLNAEPGEELRHLFKKVGCEWQGGGL</sequence>
<comment type="function">
    <text evidence="2">Responsible for synthesis of pseudouridine from uracil at positions 955, 2504 and 2580 in 23S ribosomal RNA.</text>
</comment>
<dbReference type="GO" id="GO:0160141">
    <property type="term" value="F:23S rRNA pseudouridine(955/2504/2580) synthase activity"/>
    <property type="evidence" value="ECO:0007669"/>
    <property type="project" value="UniProtKB-EC"/>
</dbReference>
<dbReference type="Pfam" id="PF00849">
    <property type="entry name" value="PseudoU_synth_2"/>
    <property type="match status" value="1"/>
</dbReference>
<dbReference type="SUPFAM" id="SSF55120">
    <property type="entry name" value="Pseudouridine synthase"/>
    <property type="match status" value="1"/>
</dbReference>
<dbReference type="PROSITE" id="PS50889">
    <property type="entry name" value="S4"/>
    <property type="match status" value="1"/>
</dbReference>
<feature type="active site" evidence="7">
    <location>
        <position position="151"/>
    </location>
</feature>
<dbReference type="InterPro" id="IPR006145">
    <property type="entry name" value="PsdUridine_synth_RsuA/RluA"/>
</dbReference>
<dbReference type="PANTHER" id="PTHR21600:SF92">
    <property type="entry name" value="RIBOSOMAL LARGE SUBUNIT PSEUDOURIDINE SYNTHASE C"/>
    <property type="match status" value="1"/>
</dbReference>
<dbReference type="SUPFAM" id="SSF55174">
    <property type="entry name" value="Alpha-L RNA-binding motif"/>
    <property type="match status" value="1"/>
</dbReference>